<name>A0ABQ7DWU5_BRACR</name>
<dbReference type="EMBL" id="QGKV02000649">
    <property type="protein sequence ID" value="KAF3582543.1"/>
    <property type="molecule type" value="Genomic_DNA"/>
</dbReference>
<evidence type="ECO:0000256" key="1">
    <source>
        <dbReference type="SAM" id="MobiDB-lite"/>
    </source>
</evidence>
<evidence type="ECO:0000313" key="3">
    <source>
        <dbReference type="Proteomes" id="UP000266723"/>
    </source>
</evidence>
<reference evidence="2 3" key="1">
    <citation type="journal article" date="2020" name="BMC Genomics">
        <title>Intraspecific diversification of the crop wild relative Brassica cretica Lam. using demographic model selection.</title>
        <authorList>
            <person name="Kioukis A."/>
            <person name="Michalopoulou V.A."/>
            <person name="Briers L."/>
            <person name="Pirintsos S."/>
            <person name="Studholme D.J."/>
            <person name="Pavlidis P."/>
            <person name="Sarris P.F."/>
        </authorList>
    </citation>
    <scope>NUCLEOTIDE SEQUENCE [LARGE SCALE GENOMIC DNA]</scope>
    <source>
        <strain evidence="3">cv. PFS-1207/04</strain>
    </source>
</reference>
<proteinExistence type="predicted"/>
<organism evidence="2 3">
    <name type="scientific">Brassica cretica</name>
    <name type="common">Mustard</name>
    <dbReference type="NCBI Taxonomy" id="69181"/>
    <lineage>
        <taxon>Eukaryota</taxon>
        <taxon>Viridiplantae</taxon>
        <taxon>Streptophyta</taxon>
        <taxon>Embryophyta</taxon>
        <taxon>Tracheophyta</taxon>
        <taxon>Spermatophyta</taxon>
        <taxon>Magnoliopsida</taxon>
        <taxon>eudicotyledons</taxon>
        <taxon>Gunneridae</taxon>
        <taxon>Pentapetalae</taxon>
        <taxon>rosids</taxon>
        <taxon>malvids</taxon>
        <taxon>Brassicales</taxon>
        <taxon>Brassicaceae</taxon>
        <taxon>Brassiceae</taxon>
        <taxon>Brassica</taxon>
    </lineage>
</organism>
<gene>
    <name evidence="2" type="ORF">DY000_02033048</name>
</gene>
<sequence length="100" mass="11422">MCLCHGDVVCDGRDNGDMWCKKEAITIQTREREVGAMRKIEREVKAMMKKREGDEEERGRDIGNKKGERGEREGNEEEEIERDKGNLALDVPCGVSIVLR</sequence>
<protein>
    <submittedName>
        <fullName evidence="2">Uncharacterized protein</fullName>
    </submittedName>
</protein>
<feature type="compositionally biased region" description="Basic and acidic residues" evidence="1">
    <location>
        <begin position="48"/>
        <end position="73"/>
    </location>
</feature>
<accession>A0ABQ7DWU5</accession>
<comment type="caution">
    <text evidence="2">The sequence shown here is derived from an EMBL/GenBank/DDBJ whole genome shotgun (WGS) entry which is preliminary data.</text>
</comment>
<dbReference type="Proteomes" id="UP000266723">
    <property type="component" value="Unassembled WGS sequence"/>
</dbReference>
<feature type="region of interest" description="Disordered" evidence="1">
    <location>
        <begin position="48"/>
        <end position="85"/>
    </location>
</feature>
<evidence type="ECO:0000313" key="2">
    <source>
        <dbReference type="EMBL" id="KAF3582543.1"/>
    </source>
</evidence>
<keyword evidence="3" id="KW-1185">Reference proteome</keyword>